<keyword evidence="1" id="KW-0175">Coiled coil</keyword>
<dbReference type="CDD" id="cd03801">
    <property type="entry name" value="GT4_PimA-like"/>
    <property type="match status" value="1"/>
</dbReference>
<dbReference type="Gene3D" id="3.40.50.150">
    <property type="entry name" value="Vaccinia Virus protein VP39"/>
    <property type="match status" value="1"/>
</dbReference>
<proteinExistence type="predicted"/>
<dbReference type="SUPFAM" id="SSF53448">
    <property type="entry name" value="Nucleotide-diphospho-sugar transferases"/>
    <property type="match status" value="1"/>
</dbReference>
<dbReference type="Pfam" id="PF00535">
    <property type="entry name" value="Glycos_transf_2"/>
    <property type="match status" value="1"/>
</dbReference>
<feature type="domain" description="Glycosyltransferase 2-like" evidence="2">
    <location>
        <begin position="430"/>
        <end position="600"/>
    </location>
</feature>
<keyword evidence="3" id="KW-0808">Transferase</keyword>
<dbReference type="PANTHER" id="PTHR43179">
    <property type="entry name" value="RHAMNOSYLTRANSFERASE WBBL"/>
    <property type="match status" value="1"/>
</dbReference>
<dbReference type="CDD" id="cd04186">
    <property type="entry name" value="GT_2_like_c"/>
    <property type="match status" value="1"/>
</dbReference>
<dbReference type="CDD" id="cd02440">
    <property type="entry name" value="AdoMet_MTases"/>
    <property type="match status" value="1"/>
</dbReference>
<comment type="caution">
    <text evidence="3">The sequence shown here is derived from an EMBL/GenBank/DDBJ whole genome shotgun (WGS) entry which is preliminary data.</text>
</comment>
<evidence type="ECO:0000313" key="3">
    <source>
        <dbReference type="EMBL" id="KFU81041.1"/>
    </source>
</evidence>
<dbReference type="RefSeq" id="WP_034309537.1">
    <property type="nucleotide sequence ID" value="NZ_JFBM01000008.1"/>
</dbReference>
<dbReference type="GO" id="GO:0016740">
    <property type="term" value="F:transferase activity"/>
    <property type="evidence" value="ECO:0007669"/>
    <property type="project" value="UniProtKB-KW"/>
</dbReference>
<evidence type="ECO:0000256" key="1">
    <source>
        <dbReference type="SAM" id="Coils"/>
    </source>
</evidence>
<dbReference type="Pfam" id="PF13489">
    <property type="entry name" value="Methyltransf_23"/>
    <property type="match status" value="1"/>
</dbReference>
<dbReference type="InterPro" id="IPR029063">
    <property type="entry name" value="SAM-dependent_MTases_sf"/>
</dbReference>
<dbReference type="Pfam" id="PF13692">
    <property type="entry name" value="Glyco_trans_1_4"/>
    <property type="match status" value="1"/>
</dbReference>
<dbReference type="PANTHER" id="PTHR43179:SF7">
    <property type="entry name" value="RHAMNOSYLTRANSFERASE WBBL"/>
    <property type="match status" value="1"/>
</dbReference>
<keyword evidence="4" id="KW-1185">Reference proteome</keyword>
<dbReference type="InterPro" id="IPR001173">
    <property type="entry name" value="Glyco_trans_2-like"/>
</dbReference>
<dbReference type="EMBL" id="JFBM01000008">
    <property type="protein sequence ID" value="KFU81041.1"/>
    <property type="molecule type" value="Genomic_DNA"/>
</dbReference>
<dbReference type="AlphaFoldDB" id="A0A2P2FWC1"/>
<dbReference type="Gene3D" id="3.90.550.10">
    <property type="entry name" value="Spore Coat Polysaccharide Biosynthesis Protein SpsA, Chain A"/>
    <property type="match status" value="1"/>
</dbReference>
<gene>
    <name evidence="3" type="ORF">BB31_11720</name>
</gene>
<dbReference type="SUPFAM" id="SSF53756">
    <property type="entry name" value="UDP-Glycosyltransferase/glycogen phosphorylase"/>
    <property type="match status" value="1"/>
</dbReference>
<dbReference type="Proteomes" id="UP000256220">
    <property type="component" value="Unassembled WGS sequence"/>
</dbReference>
<evidence type="ECO:0000259" key="2">
    <source>
        <dbReference type="Pfam" id="PF00535"/>
    </source>
</evidence>
<feature type="coiled-coil region" evidence="1">
    <location>
        <begin position="306"/>
        <end position="368"/>
    </location>
</feature>
<reference evidence="3 4" key="1">
    <citation type="journal article" date="2014" name="Genome Announc.">
        <title>Draft Genome Sequence of Amycolatopsis lurida NRRL 2430, Producer of the Glycopeptide Family Antibiotic Ristocetin.</title>
        <authorList>
            <person name="Kwun M.J."/>
            <person name="Hong H.J."/>
        </authorList>
    </citation>
    <scope>NUCLEOTIDE SEQUENCE [LARGE SCALE GENOMIC DNA]</scope>
    <source>
        <strain evidence="3 4">NRRL 2430</strain>
    </source>
</reference>
<sequence>MGKGTPGERLIEWTGERCVPWADDVQVIYEHYHRYAFATRFAAGKRVLDLASGEGYGSALLAGSAAEVVGLEIDPVTVDHARARYPEVTFEVGSITDPEALAGTEPFELITCFEAIEHVEAQDAMMALVRARLAPGGIFLCSTPDIAVYSGDHGNQNPFHVHELTESAFRTLMEKSFEHVALLRQNVAVGSLIHDGGTSAAELFRLEQGDGDEWRVAAGAPHTYFIAVASSTPITLPTASMLVDPRLKLVAKANAEAETHAAEAERARVALDRAEEGLLRAGEQAARQAGEIAEITAAERRAVEERDQAAARAESARAAHRRAANELALLQRKAANDRDRLQWLGRNNVQLSETVGRLAAENSQLRAEQSALVQRVLGTYRGAIEKFAPRGTRLRDFYETALGRPTGADPSVAAVPGPVAVTTSDEPIVSVVIPVYGNWSYTRACLDSIQRHLPTTPFEVIVVDDASRDDSADRVAQCAGIRLVRAPRNLGFVGACNLGAGHARGDFVMFLNNDTEVRPGWLDELVDVVETRPDVGLVGSKLVYPDGRLQECGGIIWADGSGWNYGRLQNPDLPWFQALRDVDYCSGAAVLVRRQLFERIGGFDTRFSPAYYEDTDLAFAVRAAGFRTMVQPSSVIVHHEGVSNGTDLSAGVKRHQELNRSVFVDKWSVQLRDHLPSASARALWSARQRTEDGHRGGTVLVIDHQVPTPDKDSGSVRMARILELFVGLGHRVVFMPFNNAVPEPYASRLYRMGVTVINGLDEQQEFLRDAGPDLRLAVLSRPHVAWQWIEQVRQHAPNCLIAYDTVDLHFVRLTRQADLVAQLGDTSEEVTLRRRAEVLRESELGLTKLADVTFVVSDVERELLRELVPSARVEVLSNVHYADGAASVPDGRDGIVFVGGFDHVPNQDAAHWLATEIMPLVRERRPDAVVQIVGSNPPSAVLELERDGVVVRGWVPDLDEVYQTARVVVAPLRFGAGVKGKLGESLGYGVPVVATSLAAEGMHLTHGQDVLLGETAEELADRIVTLLEDDKLWIRLSEEGKTVVENRFGAELARRTLADVLALGGQA</sequence>
<dbReference type="SUPFAM" id="SSF53335">
    <property type="entry name" value="S-adenosyl-L-methionine-dependent methyltransferases"/>
    <property type="match status" value="1"/>
</dbReference>
<protein>
    <submittedName>
        <fullName evidence="3">Glycosyl transferase family 2</fullName>
    </submittedName>
</protein>
<dbReference type="Gene3D" id="3.40.50.2000">
    <property type="entry name" value="Glycogen Phosphorylase B"/>
    <property type="match status" value="1"/>
</dbReference>
<dbReference type="InterPro" id="IPR029044">
    <property type="entry name" value="Nucleotide-diphossugar_trans"/>
</dbReference>
<evidence type="ECO:0000313" key="4">
    <source>
        <dbReference type="Proteomes" id="UP000256220"/>
    </source>
</evidence>
<organism evidence="3 4">
    <name type="scientific">Amycolatopsis lurida NRRL 2430</name>
    <dbReference type="NCBI Taxonomy" id="1460371"/>
    <lineage>
        <taxon>Bacteria</taxon>
        <taxon>Bacillati</taxon>
        <taxon>Actinomycetota</taxon>
        <taxon>Actinomycetes</taxon>
        <taxon>Pseudonocardiales</taxon>
        <taxon>Pseudonocardiaceae</taxon>
        <taxon>Amycolatopsis</taxon>
    </lineage>
</organism>
<name>A0A2P2FWC1_AMYLU</name>
<accession>A0A2P2FWC1</accession>